<dbReference type="InterPro" id="IPR030802">
    <property type="entry name" value="Permease_MalE"/>
</dbReference>
<feature type="transmembrane region" description="Helical" evidence="1">
    <location>
        <begin position="60"/>
        <end position="83"/>
    </location>
</feature>
<reference evidence="2 3" key="1">
    <citation type="journal article" date="2019" name="Emerg. Microbes Infect.">
        <title>Comprehensive subspecies identification of 175 nontuberculous mycobacteria species based on 7547 genomic profiles.</title>
        <authorList>
            <person name="Matsumoto Y."/>
            <person name="Kinjo T."/>
            <person name="Motooka D."/>
            <person name="Nabeya D."/>
            <person name="Jung N."/>
            <person name="Uechi K."/>
            <person name="Horii T."/>
            <person name="Iida T."/>
            <person name="Fujita J."/>
            <person name="Nakamura S."/>
        </authorList>
    </citation>
    <scope>NUCLEOTIDE SEQUENCE [LARGE SCALE GENOMIC DNA]</scope>
    <source>
        <strain evidence="2 3">JCM 30996</strain>
    </source>
</reference>
<evidence type="ECO:0000313" key="2">
    <source>
        <dbReference type="EMBL" id="GFH04075.1"/>
    </source>
</evidence>
<dbReference type="Pfam" id="PF02405">
    <property type="entry name" value="MlaE"/>
    <property type="match status" value="1"/>
</dbReference>
<name>A0A7I9ZST0_9MYCO</name>
<keyword evidence="1" id="KW-0812">Transmembrane</keyword>
<feature type="transmembrane region" description="Helical" evidence="1">
    <location>
        <begin position="249"/>
        <end position="275"/>
    </location>
</feature>
<sequence>MSAPATLRSSYPGLARRVGRPGAALRDFGDHVIFYGKALAATPFAVANYRREVIRLIAEISMGAGTLAMIGGTVVIVGFLTLATGGVLAVQGYSSLGNIGIEALTGFLAAFINVRISAPIVAGIGLAATFGAGVTAQLGAMRINEEIDALESMGIRPIEYLVSTRIVAGMIAITPLYSIAVILSFVASQFTTVVLLGQSAGLYSHYFTTFLNPIDLLWSFLQAVLMALAILLIHTYYGYFATGGPSGVGVAVGTAVRTSLVVVVSVTLLISLAVYGADGNFNLSG</sequence>
<keyword evidence="3" id="KW-1185">Reference proteome</keyword>
<evidence type="ECO:0000313" key="3">
    <source>
        <dbReference type="Proteomes" id="UP000465304"/>
    </source>
</evidence>
<dbReference type="EMBL" id="BLLB01000002">
    <property type="protein sequence ID" value="GFH04075.1"/>
    <property type="molecule type" value="Genomic_DNA"/>
</dbReference>
<dbReference type="RefSeq" id="WP_163892414.1">
    <property type="nucleotide sequence ID" value="NZ_BLLB01000002.1"/>
</dbReference>
<accession>A0A7I9ZST0</accession>
<feature type="transmembrane region" description="Helical" evidence="1">
    <location>
        <begin position="166"/>
        <end position="196"/>
    </location>
</feature>
<dbReference type="PANTHER" id="PTHR30188">
    <property type="entry name" value="ABC TRANSPORTER PERMEASE PROTEIN-RELATED"/>
    <property type="match status" value="1"/>
</dbReference>
<dbReference type="Proteomes" id="UP000465304">
    <property type="component" value="Unassembled WGS sequence"/>
</dbReference>
<feature type="transmembrane region" description="Helical" evidence="1">
    <location>
        <begin position="216"/>
        <end position="237"/>
    </location>
</feature>
<dbReference type="GO" id="GO:0043190">
    <property type="term" value="C:ATP-binding cassette (ABC) transporter complex"/>
    <property type="evidence" value="ECO:0007669"/>
    <property type="project" value="InterPro"/>
</dbReference>
<comment type="caution">
    <text evidence="2">The sequence shown here is derived from an EMBL/GenBank/DDBJ whole genome shotgun (WGS) entry which is preliminary data.</text>
</comment>
<evidence type="ECO:0000256" key="1">
    <source>
        <dbReference type="SAM" id="Phobius"/>
    </source>
</evidence>
<protein>
    <submittedName>
        <fullName evidence="2">ABC transporter permease</fullName>
    </submittedName>
</protein>
<dbReference type="GO" id="GO:0005548">
    <property type="term" value="F:phospholipid transporter activity"/>
    <property type="evidence" value="ECO:0007669"/>
    <property type="project" value="TreeGrafter"/>
</dbReference>
<dbReference type="PANTHER" id="PTHR30188:SF13">
    <property type="entry name" value="CONSERVED HYPOTHETICAL INTEGRAL MEMBRANE PROTEIN YRBE3B"/>
    <property type="match status" value="1"/>
</dbReference>
<feature type="transmembrane region" description="Helical" evidence="1">
    <location>
        <begin position="103"/>
        <end position="132"/>
    </location>
</feature>
<gene>
    <name evidence="2" type="ORF">MHIP_45580</name>
</gene>
<proteinExistence type="predicted"/>
<organism evidence="2 3">
    <name type="scientific">Mycolicibacterium hippocampi</name>
    <dbReference type="NCBI Taxonomy" id="659824"/>
    <lineage>
        <taxon>Bacteria</taxon>
        <taxon>Bacillati</taxon>
        <taxon>Actinomycetota</taxon>
        <taxon>Actinomycetes</taxon>
        <taxon>Mycobacteriales</taxon>
        <taxon>Mycobacteriaceae</taxon>
        <taxon>Mycolicibacterium</taxon>
    </lineage>
</organism>
<dbReference type="AlphaFoldDB" id="A0A7I9ZST0"/>
<keyword evidence="1" id="KW-0472">Membrane</keyword>
<keyword evidence="1" id="KW-1133">Transmembrane helix</keyword>